<dbReference type="AlphaFoldDB" id="A0A9X1DCQ9"/>
<sequence>MVDDDKEQRIRARAHQLWLDEGQPEGRSMAHWDQAEQELSPDRAAVADASDYVMQTDEGTLNQDQDAPGAPTRRKARKPA</sequence>
<evidence type="ECO:0000256" key="1">
    <source>
        <dbReference type="SAM" id="MobiDB-lite"/>
    </source>
</evidence>
<protein>
    <submittedName>
        <fullName evidence="2">DUF2934 domain-containing protein</fullName>
    </submittedName>
</protein>
<dbReference type="RefSeq" id="WP_214623632.1">
    <property type="nucleotide sequence ID" value="NZ_JAHGAW010000007.1"/>
</dbReference>
<evidence type="ECO:0000313" key="2">
    <source>
        <dbReference type="EMBL" id="MBT2187552.1"/>
    </source>
</evidence>
<dbReference type="EMBL" id="JAHGAW010000007">
    <property type="protein sequence ID" value="MBT2187552.1"/>
    <property type="molecule type" value="Genomic_DNA"/>
</dbReference>
<feature type="region of interest" description="Disordered" evidence="1">
    <location>
        <begin position="14"/>
        <end position="80"/>
    </location>
</feature>
<gene>
    <name evidence="2" type="ORF">KK488_11425</name>
</gene>
<dbReference type="InterPro" id="IPR021327">
    <property type="entry name" value="DUF2934"/>
</dbReference>
<organism evidence="2 3">
    <name type="scientific">Sphingobium nicotianae</name>
    <dbReference type="NCBI Taxonomy" id="2782607"/>
    <lineage>
        <taxon>Bacteria</taxon>
        <taxon>Pseudomonadati</taxon>
        <taxon>Pseudomonadota</taxon>
        <taxon>Alphaproteobacteria</taxon>
        <taxon>Sphingomonadales</taxon>
        <taxon>Sphingomonadaceae</taxon>
        <taxon>Sphingobium</taxon>
    </lineage>
</organism>
<comment type="caution">
    <text evidence="2">The sequence shown here is derived from an EMBL/GenBank/DDBJ whole genome shotgun (WGS) entry which is preliminary data.</text>
</comment>
<evidence type="ECO:0000313" key="3">
    <source>
        <dbReference type="Proteomes" id="UP001138757"/>
    </source>
</evidence>
<reference evidence="2" key="1">
    <citation type="submission" date="2021-05" db="EMBL/GenBank/DDBJ databases">
        <title>Genome of Sphingobium sp. strain.</title>
        <authorList>
            <person name="Fan R."/>
        </authorList>
    </citation>
    <scope>NUCLEOTIDE SEQUENCE</scope>
    <source>
        <strain evidence="2">H33</strain>
    </source>
</reference>
<proteinExistence type="predicted"/>
<name>A0A9X1DCQ9_9SPHN</name>
<dbReference type="Proteomes" id="UP001138757">
    <property type="component" value="Unassembled WGS sequence"/>
</dbReference>
<keyword evidence="3" id="KW-1185">Reference proteome</keyword>
<dbReference type="Pfam" id="PF11154">
    <property type="entry name" value="DUF2934"/>
    <property type="match status" value="1"/>
</dbReference>
<accession>A0A9X1DCQ9</accession>